<dbReference type="PANTHER" id="PTHR10515:SF0">
    <property type="entry name" value="THYMIDINE PHOSPHORYLASE"/>
    <property type="match status" value="1"/>
</dbReference>
<keyword evidence="1 4" id="KW-0328">Glycosyltransferase</keyword>
<dbReference type="SUPFAM" id="SSF47648">
    <property type="entry name" value="Nucleoside phosphorylase/phosphoribosyltransferase N-terminal domain"/>
    <property type="match status" value="1"/>
</dbReference>
<reference evidence="7" key="1">
    <citation type="journal article" date="2021" name="ISME J.">
        <title>Evolutionary origin and ecological implication of a unique nif island in free-living Bradyrhizobium lineages.</title>
        <authorList>
            <person name="Tao J."/>
        </authorList>
    </citation>
    <scope>NUCLEOTIDE SEQUENCE [LARGE SCALE GENOMIC DNA]</scope>
    <source>
        <strain evidence="7">SZCCT0094</strain>
    </source>
</reference>
<evidence type="ECO:0000313" key="6">
    <source>
        <dbReference type="EMBL" id="MBR1135276.1"/>
    </source>
</evidence>
<evidence type="ECO:0000256" key="3">
    <source>
        <dbReference type="ARBA" id="ARBA00048550"/>
    </source>
</evidence>
<proteinExistence type="inferred from homology"/>
<dbReference type="HAMAP" id="MF_00703">
    <property type="entry name" value="Thymid_phosp_2"/>
    <property type="match status" value="1"/>
</dbReference>
<protein>
    <recommendedName>
        <fullName evidence="4">Putative thymidine phosphorylase</fullName>
        <ecNumber evidence="4">2.4.2.4</ecNumber>
    </recommendedName>
    <alternativeName>
        <fullName evidence="4">TdRPase</fullName>
    </alternativeName>
</protein>
<dbReference type="InterPro" id="IPR017872">
    <property type="entry name" value="Pyrmidine_PPase_CS"/>
</dbReference>
<comment type="caution">
    <text evidence="6">The sequence shown here is derived from an EMBL/GenBank/DDBJ whole genome shotgun (WGS) entry which is preliminary data.</text>
</comment>
<dbReference type="InterPro" id="IPR036566">
    <property type="entry name" value="PYNP-like_C_sf"/>
</dbReference>
<keyword evidence="2 4" id="KW-0808">Transferase</keyword>
<dbReference type="RefSeq" id="WP_172238841.1">
    <property type="nucleotide sequence ID" value="NZ_JABFDP010000020.1"/>
</dbReference>
<dbReference type="Pfam" id="PF07831">
    <property type="entry name" value="PYNP_C"/>
    <property type="match status" value="1"/>
</dbReference>
<dbReference type="Proteomes" id="UP001314635">
    <property type="component" value="Unassembled WGS sequence"/>
</dbReference>
<dbReference type="InterPro" id="IPR035902">
    <property type="entry name" value="Nuc_phospho_transferase"/>
</dbReference>
<dbReference type="Gene3D" id="1.20.970.50">
    <property type="match status" value="1"/>
</dbReference>
<sequence>MSEVRPVVRASDGHRLRVRRLGVDTQFEPVIFMHKECAVCRSEGFVAHNRLLLRAGERHVIATLYQVTNDLIAHDEAALSDSAWGRLELTDGDTIAISHPDPLASLSHIRSRIYGNGLSAEALLSVTADIVNGKYSDIHLSSFITACAARPLDHGEVLGLTKAMVDVGDRLSWNAEIVLDKHSVGGLPGNRTTPIIVPIIAALGLTMPKTSSRAITSPAGTADTMETMAPVDLAIPDIHRVVEREGGCIVWGGAIRLSPADDILIRIERALDLDSEGQMIASVLSKKIAAGSTHLILDMPVGPTAKVRSREAADALSAGLVTVAGAFGIKARVIAGDGTEPIGRGIGPALEANDVLAVLQRLPAAPRDLRNRAVALAGALIELGGLAEDGRGAAMAAQTLDDGRAWEKFQRICEAQGGMRTPPSSSHRQPLAAERTGRVDLMDNRKIAKLAKLAGAPEAKAAGIELHVRPGDIVSTGQPLCTVHAEARGELAYAMDYAAANPDIITVQER</sequence>
<dbReference type="InterPro" id="IPR013102">
    <property type="entry name" value="PYNP_C"/>
</dbReference>
<accession>A0ABS5G1W5</accession>
<dbReference type="SUPFAM" id="SSF52418">
    <property type="entry name" value="Nucleoside phosphorylase/phosphoribosyltransferase catalytic domain"/>
    <property type="match status" value="1"/>
</dbReference>
<dbReference type="InterPro" id="IPR000312">
    <property type="entry name" value="Glycosyl_Trfase_fam3"/>
</dbReference>
<dbReference type="PROSITE" id="PS00647">
    <property type="entry name" value="THYMID_PHOSPHORYLASE"/>
    <property type="match status" value="1"/>
</dbReference>
<dbReference type="SMART" id="SM00941">
    <property type="entry name" value="PYNP_C"/>
    <property type="match status" value="1"/>
</dbReference>
<comment type="similarity">
    <text evidence="4">Belongs to the thymidine/pyrimidine-nucleoside phosphorylase family. Type 2 subfamily.</text>
</comment>
<name>A0ABS5G1W5_9BRAD</name>
<comment type="catalytic activity">
    <reaction evidence="3 4">
        <text>thymidine + phosphate = 2-deoxy-alpha-D-ribose 1-phosphate + thymine</text>
        <dbReference type="Rhea" id="RHEA:16037"/>
        <dbReference type="ChEBI" id="CHEBI:17748"/>
        <dbReference type="ChEBI" id="CHEBI:17821"/>
        <dbReference type="ChEBI" id="CHEBI:43474"/>
        <dbReference type="ChEBI" id="CHEBI:57259"/>
        <dbReference type="EC" id="2.4.2.4"/>
    </reaction>
</comment>
<dbReference type="Gene3D" id="3.90.1170.30">
    <property type="entry name" value="Pyrimidine nucleoside phosphorylase-like, C-terminal domain"/>
    <property type="match status" value="1"/>
</dbReference>
<gene>
    <name evidence="6" type="ORF">JQ619_05835</name>
</gene>
<dbReference type="InterPro" id="IPR013466">
    <property type="entry name" value="Thymidine/AMP_Pase"/>
</dbReference>
<evidence type="ECO:0000256" key="1">
    <source>
        <dbReference type="ARBA" id="ARBA00022676"/>
    </source>
</evidence>
<evidence type="ECO:0000259" key="5">
    <source>
        <dbReference type="SMART" id="SM00941"/>
    </source>
</evidence>
<dbReference type="EC" id="2.4.2.4" evidence="4"/>
<evidence type="ECO:0000256" key="2">
    <source>
        <dbReference type="ARBA" id="ARBA00022679"/>
    </source>
</evidence>
<dbReference type="Gene3D" id="3.40.1030.10">
    <property type="entry name" value="Nucleoside phosphorylase/phosphoribosyltransferase catalytic domain"/>
    <property type="match status" value="1"/>
</dbReference>
<dbReference type="SUPFAM" id="SSF54680">
    <property type="entry name" value="Pyrimidine nucleoside phosphorylase C-terminal domain"/>
    <property type="match status" value="1"/>
</dbReference>
<dbReference type="InterPro" id="IPR028579">
    <property type="entry name" value="Thym_Pase_Put"/>
</dbReference>
<dbReference type="Pfam" id="PF00591">
    <property type="entry name" value="Glycos_transf_3"/>
    <property type="match status" value="1"/>
</dbReference>
<dbReference type="NCBIfam" id="NF003338">
    <property type="entry name" value="PRK04350.1"/>
    <property type="match status" value="1"/>
</dbReference>
<dbReference type="NCBIfam" id="TIGR02645">
    <property type="entry name" value="ARCH_P_rylase"/>
    <property type="match status" value="1"/>
</dbReference>
<dbReference type="InterPro" id="IPR036320">
    <property type="entry name" value="Glycosyl_Trfase_fam3_N_dom_sf"/>
</dbReference>
<organism evidence="6 7">
    <name type="scientific">Bradyrhizobium denitrificans</name>
    <dbReference type="NCBI Taxonomy" id="2734912"/>
    <lineage>
        <taxon>Bacteria</taxon>
        <taxon>Pseudomonadati</taxon>
        <taxon>Pseudomonadota</taxon>
        <taxon>Alphaproteobacteria</taxon>
        <taxon>Hyphomicrobiales</taxon>
        <taxon>Nitrobacteraceae</taxon>
        <taxon>Bradyrhizobium</taxon>
    </lineage>
</organism>
<dbReference type="InterPro" id="IPR000053">
    <property type="entry name" value="Thymidine/pyrmidine_PPase"/>
</dbReference>
<evidence type="ECO:0000313" key="7">
    <source>
        <dbReference type="Proteomes" id="UP001314635"/>
    </source>
</evidence>
<dbReference type="Pfam" id="PF02885">
    <property type="entry name" value="Glycos_trans_3N"/>
    <property type="match status" value="1"/>
</dbReference>
<dbReference type="PANTHER" id="PTHR10515">
    <property type="entry name" value="THYMIDINE PHOSPHORYLASE"/>
    <property type="match status" value="1"/>
</dbReference>
<keyword evidence="7" id="KW-1185">Reference proteome</keyword>
<evidence type="ECO:0000256" key="4">
    <source>
        <dbReference type="HAMAP-Rule" id="MF_00703"/>
    </source>
</evidence>
<feature type="domain" description="Pyrimidine nucleoside phosphorylase C-terminal" evidence="5">
    <location>
        <begin position="438"/>
        <end position="505"/>
    </location>
</feature>
<dbReference type="Gene3D" id="2.40.40.20">
    <property type="match status" value="1"/>
</dbReference>
<dbReference type="InterPro" id="IPR017459">
    <property type="entry name" value="Glycosyl_Trfase_fam3_N_dom"/>
</dbReference>
<dbReference type="EMBL" id="JAFCLK010000004">
    <property type="protein sequence ID" value="MBR1135276.1"/>
    <property type="molecule type" value="Genomic_DNA"/>
</dbReference>